<dbReference type="SUPFAM" id="SSF55797">
    <property type="entry name" value="PR-1-like"/>
    <property type="match status" value="1"/>
</dbReference>
<feature type="domain" description="SCP" evidence="2">
    <location>
        <begin position="26"/>
        <end position="156"/>
    </location>
</feature>
<evidence type="ECO:0000313" key="3">
    <source>
        <dbReference type="EMBL" id="CEM04438.1"/>
    </source>
</evidence>
<accession>A0A0G4EZ18</accession>
<name>A0A0G4EZ18_9ALVE</name>
<dbReference type="Pfam" id="PF00188">
    <property type="entry name" value="CAP"/>
    <property type="match status" value="1"/>
</dbReference>
<feature type="signal peptide" evidence="1">
    <location>
        <begin position="1"/>
        <end position="20"/>
    </location>
</feature>
<evidence type="ECO:0000259" key="2">
    <source>
        <dbReference type="SMART" id="SM00198"/>
    </source>
</evidence>
<dbReference type="EMBL" id="CDMZ01000011">
    <property type="protein sequence ID" value="CEM04438.1"/>
    <property type="molecule type" value="Genomic_DNA"/>
</dbReference>
<organism evidence="3">
    <name type="scientific">Chromera velia CCMP2878</name>
    <dbReference type="NCBI Taxonomy" id="1169474"/>
    <lineage>
        <taxon>Eukaryota</taxon>
        <taxon>Sar</taxon>
        <taxon>Alveolata</taxon>
        <taxon>Colpodellida</taxon>
        <taxon>Chromeraceae</taxon>
        <taxon>Chromera</taxon>
    </lineage>
</organism>
<dbReference type="InterPro" id="IPR014044">
    <property type="entry name" value="CAP_dom"/>
</dbReference>
<dbReference type="InterPro" id="IPR035940">
    <property type="entry name" value="CAP_sf"/>
</dbReference>
<reference evidence="3" key="1">
    <citation type="submission" date="2014-11" db="EMBL/GenBank/DDBJ databases">
        <authorList>
            <person name="Otto D Thomas"/>
            <person name="Naeem Raeece"/>
        </authorList>
    </citation>
    <scope>NUCLEOTIDE SEQUENCE</scope>
</reference>
<dbReference type="VEuPathDB" id="CryptoDB:Cvel_2548"/>
<feature type="chain" id="PRO_5005188507" description="SCP domain-containing protein" evidence="1">
    <location>
        <begin position="21"/>
        <end position="228"/>
    </location>
</feature>
<protein>
    <recommendedName>
        <fullName evidence="2">SCP domain-containing protein</fullName>
    </recommendedName>
</protein>
<keyword evidence="1" id="KW-0732">Signal</keyword>
<dbReference type="AlphaFoldDB" id="A0A0G4EZ18"/>
<gene>
    <name evidence="3" type="ORF">Cvel_2548</name>
</gene>
<evidence type="ECO:0000256" key="1">
    <source>
        <dbReference type="SAM" id="SignalP"/>
    </source>
</evidence>
<dbReference type="SMART" id="SM00198">
    <property type="entry name" value="SCP"/>
    <property type="match status" value="1"/>
</dbReference>
<dbReference type="PRINTS" id="PR00837">
    <property type="entry name" value="V5TPXLIKE"/>
</dbReference>
<dbReference type="InterPro" id="IPR001283">
    <property type="entry name" value="CRISP-related"/>
</dbReference>
<dbReference type="PhylomeDB" id="A0A0G4EZ18"/>
<proteinExistence type="predicted"/>
<sequence length="228" mass="24635">MATPLFRAALAALLVTVGTAYNMTMDEIKQFSVAHNTYRCMHGVDMVPWDLCVAASAENWAEREKFEHSNSYDLPPCEGPAAENLAKYYATPTTAVAGWYSEKDKYFTNGDEKGAGKFVKEAGHFTIIVWKGMTSFGCGKKDTLFVCRYKGGDTLTTDTPNMEGGFEENVLAAKNDEAGCRVKAEGYFAETGTTTNTTQSAAPMLSTPSMIATASAVVVPLLFATGLH</sequence>
<dbReference type="PANTHER" id="PTHR10334">
    <property type="entry name" value="CYSTEINE-RICH SECRETORY PROTEIN-RELATED"/>
    <property type="match status" value="1"/>
</dbReference>
<dbReference type="Gene3D" id="3.40.33.10">
    <property type="entry name" value="CAP"/>
    <property type="match status" value="1"/>
</dbReference>